<dbReference type="OrthoDB" id="8525350at2"/>
<evidence type="ECO:0000313" key="3">
    <source>
        <dbReference type="Proteomes" id="UP000008888"/>
    </source>
</evidence>
<evidence type="ECO:0000256" key="1">
    <source>
        <dbReference type="PROSITE-ProRule" id="PRU00339"/>
    </source>
</evidence>
<name>F9ZWH0_METMM</name>
<dbReference type="Proteomes" id="UP000008888">
    <property type="component" value="Chromosome"/>
</dbReference>
<keyword evidence="1" id="KW-0802">TPR repeat</keyword>
<protein>
    <submittedName>
        <fullName evidence="2">TPR repeat-containing protein</fullName>
    </submittedName>
</protein>
<dbReference type="EMBL" id="CP002738">
    <property type="protein sequence ID" value="AEF99639.1"/>
    <property type="molecule type" value="Genomic_DNA"/>
</dbReference>
<dbReference type="Gene3D" id="1.25.40.10">
    <property type="entry name" value="Tetratricopeptide repeat domain"/>
    <property type="match status" value="1"/>
</dbReference>
<organism evidence="2 3">
    <name type="scientific">Methylomonas methanica (strain DSM 25384 / MC09)</name>
    <dbReference type="NCBI Taxonomy" id="857087"/>
    <lineage>
        <taxon>Bacteria</taxon>
        <taxon>Pseudomonadati</taxon>
        <taxon>Pseudomonadota</taxon>
        <taxon>Gammaproteobacteria</taxon>
        <taxon>Methylococcales</taxon>
        <taxon>Methylococcaceae</taxon>
        <taxon>Methylomonas</taxon>
    </lineage>
</organism>
<evidence type="ECO:0000313" key="2">
    <source>
        <dbReference type="EMBL" id="AEF99639.1"/>
    </source>
</evidence>
<reference key="2">
    <citation type="submission" date="2011-05" db="EMBL/GenBank/DDBJ databases">
        <title>Complete genome sequence of the aerobic marine methanotroph Methylomonas methanica MC09.</title>
        <authorList>
            <person name="Boden R."/>
            <person name="Cunliffe M."/>
            <person name="Scanlan J."/>
            <person name="Moussard H."/>
            <person name="Kits K.D."/>
            <person name="Klotz M."/>
            <person name="Jetten M."/>
            <person name="Vuilleumier S."/>
            <person name="Han J."/>
            <person name="Peters L."/>
            <person name="Mikhailova N."/>
            <person name="Teshima H."/>
            <person name="Tapia R."/>
            <person name="Kyrpides N."/>
            <person name="Ivanova N."/>
            <person name="Pagani I."/>
            <person name="Cheng J.-F."/>
            <person name="Goodwin L."/>
            <person name="Han C."/>
            <person name="Hauser L."/>
            <person name="Land M."/>
            <person name="Lapidus A."/>
            <person name="Lucas S."/>
            <person name="Pitluck S."/>
            <person name="Woyke T."/>
            <person name="Stein L.Y."/>
            <person name="Murrell C."/>
        </authorList>
    </citation>
    <scope>NUCLEOTIDE SEQUENCE</scope>
    <source>
        <strain>MC09</strain>
    </source>
</reference>
<feature type="repeat" description="TPR" evidence="1">
    <location>
        <begin position="110"/>
        <end position="143"/>
    </location>
</feature>
<dbReference type="RefSeq" id="WP_013817904.1">
    <property type="nucleotide sequence ID" value="NC_015572.1"/>
</dbReference>
<dbReference type="eggNOG" id="COG3063">
    <property type="taxonomic scope" value="Bacteria"/>
</dbReference>
<dbReference type="SUPFAM" id="SSF48452">
    <property type="entry name" value="TPR-like"/>
    <property type="match status" value="1"/>
</dbReference>
<dbReference type="InterPro" id="IPR019734">
    <property type="entry name" value="TPR_rpt"/>
</dbReference>
<accession>F9ZWH0</accession>
<reference evidence="3" key="3">
    <citation type="submission" date="2011-05" db="EMBL/GenBank/DDBJ databases">
        <title>Complete sequence of Methylomonas methanica MC09.</title>
        <authorList>
            <consortium name="US DOE Joint Genome Institute"/>
            <person name="Lucas S."/>
            <person name="Han J."/>
            <person name="Lapidus A."/>
            <person name="Cheng J.-F."/>
            <person name="Goodwin L."/>
            <person name="Pitluck S."/>
            <person name="Peters L."/>
            <person name="Mikhailova N."/>
            <person name="Teshima H."/>
            <person name="Han C."/>
            <person name="Tapia R."/>
            <person name="Land M."/>
            <person name="Hauser L."/>
            <person name="Kyrpides N."/>
            <person name="Ivanova N."/>
            <person name="Pagani I."/>
            <person name="Stein L."/>
            <person name="Woyke T."/>
        </authorList>
    </citation>
    <scope>NUCLEOTIDE SEQUENCE [LARGE SCALE GENOMIC DNA]</scope>
    <source>
        <strain evidence="3">MC09</strain>
    </source>
</reference>
<dbReference type="PROSITE" id="PS50005">
    <property type="entry name" value="TPR"/>
    <property type="match status" value="1"/>
</dbReference>
<proteinExistence type="predicted"/>
<dbReference type="AlphaFoldDB" id="F9ZWH0"/>
<dbReference type="InterPro" id="IPR011990">
    <property type="entry name" value="TPR-like_helical_dom_sf"/>
</dbReference>
<dbReference type="KEGG" id="mmt:Metme_1211"/>
<dbReference type="Pfam" id="PF13181">
    <property type="entry name" value="TPR_8"/>
    <property type="match status" value="1"/>
</dbReference>
<reference evidence="2 3" key="1">
    <citation type="journal article" date="2011" name="J. Bacteriol.">
        <title>Complete Genome Sequence of the Aerobic Marine Methanotroph Methylomonas methanica MC09.</title>
        <authorList>
            <person name="Boden R."/>
            <person name="Cunliffe M."/>
            <person name="Scanlan J."/>
            <person name="Moussard H."/>
            <person name="Kits K.D."/>
            <person name="Klotz M.G."/>
            <person name="Jetten M.S."/>
            <person name="Vuilleumier S."/>
            <person name="Han J."/>
            <person name="Peters L."/>
            <person name="Mikhailova N."/>
            <person name="Teshima H."/>
            <person name="Tapia R."/>
            <person name="Kyrpides N."/>
            <person name="Ivanova N."/>
            <person name="Pagani I."/>
            <person name="Cheng J.F."/>
            <person name="Goodwin L."/>
            <person name="Han C."/>
            <person name="Hauser L."/>
            <person name="Land M.L."/>
            <person name="Lapidus A."/>
            <person name="Lucas S."/>
            <person name="Pitluck S."/>
            <person name="Woyke T."/>
            <person name="Stein L."/>
            <person name="Murrell J.C."/>
        </authorList>
    </citation>
    <scope>NUCLEOTIDE SEQUENCE [LARGE SCALE GENOMIC DNA]</scope>
    <source>
        <strain evidence="2 3">MC09</strain>
    </source>
</reference>
<sequence length="196" mass="22731">MTFDNLPCQGNDQGYGPWDYTHADERKKIPVVEQHHFTTPVENHIKGQEGRLEEDLDYTLRAVPNHHRALLSIIRYQIKFNRNLLLKKAPLISPVECYLQRAIHFSPRDAGTVSLYAYYLKETGQKNKADDYYQKALTIAPDNAKIAYSYSLLLVELQQYEKAMEYAKKAYANKKAPPALKNKLIKLGYWKEPVDK</sequence>
<gene>
    <name evidence="2" type="ordered locus">Metme_1211</name>
</gene>
<dbReference type="STRING" id="857087.Metme_1211"/>
<keyword evidence="3" id="KW-1185">Reference proteome</keyword>
<dbReference type="HOGENOM" id="CLU_097428_0_0_6"/>